<dbReference type="AlphaFoldDB" id="A0A419PQS4"/>
<dbReference type="Proteomes" id="UP000286415">
    <property type="component" value="Unassembled WGS sequence"/>
</dbReference>
<dbReference type="STRING" id="79923.A0A419PQS4"/>
<dbReference type="InParanoid" id="A0A419PQS4"/>
<feature type="region of interest" description="Disordered" evidence="8">
    <location>
        <begin position="65"/>
        <end position="84"/>
    </location>
</feature>
<dbReference type="InterPro" id="IPR019012">
    <property type="entry name" value="RNA_cap_Gua-N2-MeTrfase"/>
</dbReference>
<organism evidence="9 10">
    <name type="scientific">Clonorchis sinensis</name>
    <name type="common">Chinese liver fluke</name>
    <dbReference type="NCBI Taxonomy" id="79923"/>
    <lineage>
        <taxon>Eukaryota</taxon>
        <taxon>Metazoa</taxon>
        <taxon>Spiralia</taxon>
        <taxon>Lophotrochozoa</taxon>
        <taxon>Platyhelminthes</taxon>
        <taxon>Trematoda</taxon>
        <taxon>Digenea</taxon>
        <taxon>Opisthorchiida</taxon>
        <taxon>Opisthorchiata</taxon>
        <taxon>Opisthorchiidae</taxon>
        <taxon>Clonorchis</taxon>
    </lineage>
</organism>
<dbReference type="SUPFAM" id="SSF53335">
    <property type="entry name" value="S-adenosyl-L-methionine-dependent methyltransferases"/>
    <property type="match status" value="1"/>
</dbReference>
<accession>A0A419PQS4</accession>
<dbReference type="CDD" id="cd02440">
    <property type="entry name" value="AdoMet_MTases"/>
    <property type="match status" value="1"/>
</dbReference>
<comment type="catalytic activity">
    <reaction evidence="5">
        <text>a 5'-end (N(2),N(7)-dimethyl 5'-triphosphoguanosine)-ribonucleoside in snRNA + S-adenosyl-L-methionine = a 5'-end (N(2),N(2),N(7)-trimethyl 5'-triphosphoguanosine)-ribonucleoside in snRNA + S-adenosyl-L-homocysteine + H(+)</text>
        <dbReference type="Rhea" id="RHEA:78479"/>
        <dbReference type="Rhea" id="RHEA-COMP:19087"/>
        <dbReference type="Rhea" id="RHEA-COMP:19089"/>
        <dbReference type="ChEBI" id="CHEBI:15378"/>
        <dbReference type="ChEBI" id="CHEBI:57856"/>
        <dbReference type="ChEBI" id="CHEBI:59789"/>
        <dbReference type="ChEBI" id="CHEBI:167623"/>
        <dbReference type="ChEBI" id="CHEBI:172880"/>
    </reaction>
    <physiologicalReaction direction="left-to-right" evidence="5">
        <dbReference type="Rhea" id="RHEA:78480"/>
    </physiologicalReaction>
</comment>
<dbReference type="InterPro" id="IPR029063">
    <property type="entry name" value="SAM-dependent_MTases_sf"/>
</dbReference>
<comment type="caution">
    <text evidence="9">The sequence shown here is derived from an EMBL/GenBank/DDBJ whole genome shotgun (WGS) entry which is preliminary data.</text>
</comment>
<feature type="compositionally biased region" description="Low complexity" evidence="8">
    <location>
        <begin position="460"/>
        <end position="471"/>
    </location>
</feature>
<evidence type="ECO:0000256" key="7">
    <source>
        <dbReference type="ARBA" id="ARBA00049790"/>
    </source>
</evidence>
<gene>
    <name evidence="9" type="ORF">CSKR_109527</name>
</gene>
<evidence type="ECO:0000313" key="9">
    <source>
        <dbReference type="EMBL" id="KAG5453574.1"/>
    </source>
</evidence>
<dbReference type="GO" id="GO:0071164">
    <property type="term" value="F:RNA cap trimethylguanosine synthase activity"/>
    <property type="evidence" value="ECO:0007669"/>
    <property type="project" value="TreeGrafter"/>
</dbReference>
<dbReference type="EMBL" id="NIRI02000010">
    <property type="protein sequence ID" value="KAG5453574.1"/>
    <property type="molecule type" value="Genomic_DNA"/>
</dbReference>
<evidence type="ECO:0000256" key="1">
    <source>
        <dbReference type="ARBA" id="ARBA00018517"/>
    </source>
</evidence>
<dbReference type="Gene3D" id="3.40.50.150">
    <property type="entry name" value="Vaccinia Virus protein VP39"/>
    <property type="match status" value="1"/>
</dbReference>
<evidence type="ECO:0000256" key="5">
    <source>
        <dbReference type="ARBA" id="ARBA00048763"/>
    </source>
</evidence>
<evidence type="ECO:0000256" key="2">
    <source>
        <dbReference type="ARBA" id="ARBA00025783"/>
    </source>
</evidence>
<dbReference type="OrthoDB" id="194443at2759"/>
<feature type="compositionally biased region" description="Basic and acidic residues" evidence="8">
    <location>
        <begin position="444"/>
        <end position="459"/>
    </location>
</feature>
<dbReference type="PANTHER" id="PTHR14741">
    <property type="entry name" value="S-ADENOSYLMETHIONINE-DEPENDENT METHYLTRANSFERASE RELATED"/>
    <property type="match status" value="1"/>
</dbReference>
<keyword evidence="10" id="KW-1185">Reference proteome</keyword>
<evidence type="ECO:0000256" key="3">
    <source>
        <dbReference type="ARBA" id="ARBA00047418"/>
    </source>
</evidence>
<comment type="catalytic activity">
    <reaction evidence="4">
        <text>a 5'-end (N(7)-methyl 5'-triphosphoguanosine)-ribonucleoside in snoRNA + S-adenosyl-L-methionine = a 5'-end (N(2),N(7)-dimethyl 5'-triphosphoguanosine)-ribonucleoside in snoRNA + S-adenosyl-L-homocysteine + H(+)</text>
        <dbReference type="Rhea" id="RHEA:78475"/>
        <dbReference type="Rhea" id="RHEA-COMP:19086"/>
        <dbReference type="Rhea" id="RHEA-COMP:19088"/>
        <dbReference type="ChEBI" id="CHEBI:15378"/>
        <dbReference type="ChEBI" id="CHEBI:57856"/>
        <dbReference type="ChEBI" id="CHEBI:59789"/>
        <dbReference type="ChEBI" id="CHEBI:156461"/>
        <dbReference type="ChEBI" id="CHEBI:172880"/>
    </reaction>
    <physiologicalReaction direction="left-to-right" evidence="4">
        <dbReference type="Rhea" id="RHEA:78476"/>
    </physiologicalReaction>
</comment>
<comment type="similarity">
    <text evidence="2">Belongs to the methyltransferase superfamily. Trimethylguanosine synthase family.</text>
</comment>
<name>A0A419PQS4_CLOSI</name>
<comment type="catalytic activity">
    <reaction evidence="3">
        <text>a 5'-end (N(2),N(7)-dimethyl 5'-triphosphoguanosine)-ribonucleoside in snoRNA + S-adenosyl-L-methionine = a 5'-end (N(2),N(2),N(7)-trimethyl 5'-triphosphoguanosine)-ribonucleoside in snoRNA + S-adenosyl-L-homocysteine + H(+)</text>
        <dbReference type="Rhea" id="RHEA:78507"/>
        <dbReference type="Rhea" id="RHEA-COMP:19088"/>
        <dbReference type="Rhea" id="RHEA-COMP:19090"/>
        <dbReference type="ChEBI" id="CHEBI:15378"/>
        <dbReference type="ChEBI" id="CHEBI:57856"/>
        <dbReference type="ChEBI" id="CHEBI:59789"/>
        <dbReference type="ChEBI" id="CHEBI:167623"/>
        <dbReference type="ChEBI" id="CHEBI:172880"/>
    </reaction>
    <physiologicalReaction direction="left-to-right" evidence="3">
        <dbReference type="Rhea" id="RHEA:78508"/>
    </physiologicalReaction>
</comment>
<dbReference type="Pfam" id="PF09445">
    <property type="entry name" value="Methyltransf_15"/>
    <property type="match status" value="1"/>
</dbReference>
<evidence type="ECO:0000256" key="6">
    <source>
        <dbReference type="ARBA" id="ARBA00049075"/>
    </source>
</evidence>
<evidence type="ECO:0000313" key="10">
    <source>
        <dbReference type="Proteomes" id="UP000286415"/>
    </source>
</evidence>
<protein>
    <recommendedName>
        <fullName evidence="1">Trimethylguanosine synthase</fullName>
    </recommendedName>
    <alternativeName>
        <fullName evidence="7">Cap-specific guanine-N(2) methyltransferase</fullName>
    </alternativeName>
</protein>
<reference evidence="9 10" key="1">
    <citation type="journal article" date="2018" name="Biotechnol. Adv.">
        <title>Improved genomic resources and new bioinformatic workflow for the carcinogenic parasite Clonorchis sinensis: Biotechnological implications.</title>
        <authorList>
            <person name="Wang D."/>
            <person name="Korhonen P.K."/>
            <person name="Gasser R.B."/>
            <person name="Young N.D."/>
        </authorList>
    </citation>
    <scope>NUCLEOTIDE SEQUENCE [LARGE SCALE GENOMIC DNA]</scope>
    <source>
        <strain evidence="9">Cs-k2</strain>
    </source>
</reference>
<reference evidence="9 10" key="2">
    <citation type="journal article" date="2021" name="Genomics">
        <title>High-quality reference genome for Clonorchis sinensis.</title>
        <authorList>
            <person name="Young N.D."/>
            <person name="Stroehlein A.J."/>
            <person name="Kinkar L."/>
            <person name="Wang T."/>
            <person name="Sohn W.M."/>
            <person name="Chang B.C.H."/>
            <person name="Kaur P."/>
            <person name="Weisz D."/>
            <person name="Dudchenko O."/>
            <person name="Aiden E.L."/>
            <person name="Korhonen P.K."/>
            <person name="Gasser R.B."/>
        </authorList>
    </citation>
    <scope>NUCLEOTIDE SEQUENCE [LARGE SCALE GENOMIC DNA]</scope>
    <source>
        <strain evidence="9">Cs-k2</strain>
    </source>
</reference>
<comment type="catalytic activity">
    <reaction evidence="6">
        <text>a 5'-end (N(7)-methyl 5'-triphosphoguanosine)-ribonucleoside in snRNA + S-adenosyl-L-methionine = a 5'-end (N(2),N(7)-dimethyl 5'-triphosphoguanosine)-ribonucleoside in snRNA + S-adenosyl-L-homocysteine + H(+)</text>
        <dbReference type="Rhea" id="RHEA:78471"/>
        <dbReference type="Rhea" id="RHEA-COMP:19085"/>
        <dbReference type="Rhea" id="RHEA-COMP:19087"/>
        <dbReference type="ChEBI" id="CHEBI:15378"/>
        <dbReference type="ChEBI" id="CHEBI:57856"/>
        <dbReference type="ChEBI" id="CHEBI:59789"/>
        <dbReference type="ChEBI" id="CHEBI:156461"/>
        <dbReference type="ChEBI" id="CHEBI:172880"/>
    </reaction>
    <physiologicalReaction direction="left-to-right" evidence="6">
        <dbReference type="Rhea" id="RHEA:78472"/>
    </physiologicalReaction>
</comment>
<dbReference type="GO" id="GO:0005634">
    <property type="term" value="C:nucleus"/>
    <property type="evidence" value="ECO:0007669"/>
    <property type="project" value="TreeGrafter"/>
</dbReference>
<sequence>MPNREVRRMVVGRNNSPTIDELITLHRLRWLGYVLRMPVDRLPRRALSHNHAISGNEPGEVKQCAGHCRLPGGGPRDGPHQIGPKWLEREFTDHKVRGSNRTSVSRLPPYLRLNNVAVSQYSCFSRLAWQLGTERVLQLSSFFSIHHAWKGYTLNQHCAPAINRVSHYDVFSSHHLFIGALGRQHSLHQSTLRLDAWDSSQHGFFSATPEVIAAHQARRVYRALVSDPSAVHRRTVIDACSGAGVNSIQLALLGFHVISVEIDPARIAMSMHNAQIYGVQSRIEFVCADFFTWARHKLNETKRTRDTPRYDAVILSPPWGGPTYLEQSVFDLDSIRFGRSPSYDIWLATELASQLSLGNVVIFLPRNTNMTQLPALSAPLRSARLSWSSCKHFATQWCPDEMELEVEVNLINSKIKALTVYSGDLCISHRSTDRPTWSTGEVAFGHDENNNNNHLHVDSDPSSSSCSSSSGFYLSASEGNF</sequence>
<evidence type="ECO:0000256" key="8">
    <source>
        <dbReference type="SAM" id="MobiDB-lite"/>
    </source>
</evidence>
<dbReference type="PANTHER" id="PTHR14741:SF32">
    <property type="entry name" value="TRIMETHYLGUANOSINE SYNTHASE"/>
    <property type="match status" value="1"/>
</dbReference>
<proteinExistence type="inferred from homology"/>
<feature type="region of interest" description="Disordered" evidence="8">
    <location>
        <begin position="444"/>
        <end position="471"/>
    </location>
</feature>
<evidence type="ECO:0000256" key="4">
    <source>
        <dbReference type="ARBA" id="ARBA00048740"/>
    </source>
</evidence>